<gene>
    <name evidence="1" type="ORF">CSUI_006061</name>
</gene>
<dbReference type="Proteomes" id="UP000221165">
    <property type="component" value="Unassembled WGS sequence"/>
</dbReference>
<reference evidence="1 2" key="1">
    <citation type="journal article" date="2017" name="Int. J. Parasitol.">
        <title>The genome of the protozoan parasite Cystoisospora suis and a reverse vaccinology approach to identify vaccine candidates.</title>
        <authorList>
            <person name="Palmieri N."/>
            <person name="Shrestha A."/>
            <person name="Ruttkowski B."/>
            <person name="Beck T."/>
            <person name="Vogl C."/>
            <person name="Tomley F."/>
            <person name="Blake D.P."/>
            <person name="Joachim A."/>
        </authorList>
    </citation>
    <scope>NUCLEOTIDE SEQUENCE [LARGE SCALE GENOMIC DNA]</scope>
    <source>
        <strain evidence="1 2">Wien I</strain>
    </source>
</reference>
<evidence type="ECO:0000313" key="1">
    <source>
        <dbReference type="EMBL" id="PHJ20110.1"/>
    </source>
</evidence>
<protein>
    <submittedName>
        <fullName evidence="1">Uncharacterized protein</fullName>
    </submittedName>
</protein>
<dbReference type="AlphaFoldDB" id="A0A2C6KHY4"/>
<dbReference type="VEuPathDB" id="ToxoDB:CSUI_006061"/>
<sequence>ASRLLGSPSRRESGVASFFARKFRCKPGSSVVRLSHSVERRSSSSVVIGIPTPRGVSSRSCVVFAFIPALRTTLTTGSSVGPLSCANAESRILLGPSSTRPIRSPAVVRS</sequence>
<dbReference type="GeneID" id="94429437"/>
<organism evidence="1 2">
    <name type="scientific">Cystoisospora suis</name>
    <dbReference type="NCBI Taxonomy" id="483139"/>
    <lineage>
        <taxon>Eukaryota</taxon>
        <taxon>Sar</taxon>
        <taxon>Alveolata</taxon>
        <taxon>Apicomplexa</taxon>
        <taxon>Conoidasida</taxon>
        <taxon>Coccidia</taxon>
        <taxon>Eucoccidiorida</taxon>
        <taxon>Eimeriorina</taxon>
        <taxon>Sarcocystidae</taxon>
        <taxon>Cystoisospora</taxon>
    </lineage>
</organism>
<name>A0A2C6KHY4_9APIC</name>
<evidence type="ECO:0000313" key="2">
    <source>
        <dbReference type="Proteomes" id="UP000221165"/>
    </source>
</evidence>
<feature type="non-terminal residue" evidence="1">
    <location>
        <position position="1"/>
    </location>
</feature>
<comment type="caution">
    <text evidence="1">The sequence shown here is derived from an EMBL/GenBank/DDBJ whole genome shotgun (WGS) entry which is preliminary data.</text>
</comment>
<dbReference type="EMBL" id="MIGC01003021">
    <property type="protein sequence ID" value="PHJ20110.1"/>
    <property type="molecule type" value="Genomic_DNA"/>
</dbReference>
<keyword evidence="2" id="KW-1185">Reference proteome</keyword>
<proteinExistence type="predicted"/>
<accession>A0A2C6KHY4</accession>
<dbReference type="RefSeq" id="XP_067921801.1">
    <property type="nucleotide sequence ID" value="XM_068066226.1"/>
</dbReference>